<proteinExistence type="predicted"/>
<dbReference type="EMBL" id="CM035409">
    <property type="protein sequence ID" value="KAH7440244.1"/>
    <property type="molecule type" value="Genomic_DNA"/>
</dbReference>
<protein>
    <submittedName>
        <fullName evidence="2">Uncharacterized protein</fullName>
    </submittedName>
</protein>
<comment type="caution">
    <text evidence="2">The sequence shown here is derived from an EMBL/GenBank/DDBJ whole genome shotgun (WGS) entry which is preliminary data.</text>
</comment>
<gene>
    <name evidence="2" type="ORF">KP509_04G097900</name>
</gene>
<evidence type="ECO:0000313" key="2">
    <source>
        <dbReference type="EMBL" id="KAH7440244.1"/>
    </source>
</evidence>
<feature type="compositionally biased region" description="Pro residues" evidence="1">
    <location>
        <begin position="29"/>
        <end position="42"/>
    </location>
</feature>
<dbReference type="AlphaFoldDB" id="A0A8T2V366"/>
<keyword evidence="3" id="KW-1185">Reference proteome</keyword>
<sequence length="223" mass="23653">MKQGIDISWGDAHVSSPTWATFLYLGDSPPKPLWAPPPPPGRPTSWATLLLGDPPPGRPILGNPSPGRPSTSSSILGDPSPGRPSTSSSILGDPSPRRPSTSSSILGDPSPGRPSTSSSILGDPSPGRPSSLFPIWPGHGTTIILGDYHLVKSNAGNIATWLWRCQKLKLGALLKLATILHLWTTTLARAALKAGIWQGHPWPLWVYINRGLALIWGAESDVI</sequence>
<feature type="region of interest" description="Disordered" evidence="1">
    <location>
        <begin position="27"/>
        <end position="127"/>
    </location>
</feature>
<name>A0A8T2V366_CERRI</name>
<organism evidence="2 3">
    <name type="scientific">Ceratopteris richardii</name>
    <name type="common">Triangle waterfern</name>
    <dbReference type="NCBI Taxonomy" id="49495"/>
    <lineage>
        <taxon>Eukaryota</taxon>
        <taxon>Viridiplantae</taxon>
        <taxon>Streptophyta</taxon>
        <taxon>Embryophyta</taxon>
        <taxon>Tracheophyta</taxon>
        <taxon>Polypodiopsida</taxon>
        <taxon>Polypodiidae</taxon>
        <taxon>Polypodiales</taxon>
        <taxon>Pteridineae</taxon>
        <taxon>Pteridaceae</taxon>
        <taxon>Parkerioideae</taxon>
        <taxon>Ceratopteris</taxon>
    </lineage>
</organism>
<evidence type="ECO:0000256" key="1">
    <source>
        <dbReference type="SAM" id="MobiDB-lite"/>
    </source>
</evidence>
<accession>A0A8T2V366</accession>
<dbReference type="Proteomes" id="UP000825935">
    <property type="component" value="Chromosome 4"/>
</dbReference>
<evidence type="ECO:0000313" key="3">
    <source>
        <dbReference type="Proteomes" id="UP000825935"/>
    </source>
</evidence>
<reference evidence="2" key="1">
    <citation type="submission" date="2021-08" db="EMBL/GenBank/DDBJ databases">
        <title>WGS assembly of Ceratopteris richardii.</title>
        <authorList>
            <person name="Marchant D.B."/>
            <person name="Chen G."/>
            <person name="Jenkins J."/>
            <person name="Shu S."/>
            <person name="Leebens-Mack J."/>
            <person name="Grimwood J."/>
            <person name="Schmutz J."/>
            <person name="Soltis P."/>
            <person name="Soltis D."/>
            <person name="Chen Z.-H."/>
        </authorList>
    </citation>
    <scope>NUCLEOTIDE SEQUENCE</scope>
    <source>
        <strain evidence="2">Whitten #5841</strain>
        <tissue evidence="2">Leaf</tissue>
    </source>
</reference>